<dbReference type="GO" id="GO:0005549">
    <property type="term" value="F:odorant binding"/>
    <property type="evidence" value="ECO:0007669"/>
    <property type="project" value="InterPro"/>
</dbReference>
<evidence type="ECO:0000256" key="7">
    <source>
        <dbReference type="ARBA" id="ARBA00023170"/>
    </source>
</evidence>
<name>A0A8D9FDP7_9HEMI</name>
<evidence type="ECO:0000256" key="1">
    <source>
        <dbReference type="ARBA" id="ARBA00004141"/>
    </source>
</evidence>
<sequence>MHKKVRKKVYLHEMVSLRYLLQHLEKFAVFDLSEKFKREKLIHRLVCSVHFLLMYSLIVGHLWSTITRASRHPQELIQATLEDLILISIGIAVLYFKTHSTEIIQLMTIMESFSRANMSILMKYNRYSKIVLLTIFCLIFCAFNGHILEALYPVADDDLKIRQIVYRTRHPERKHPFDVRIPFVDESKSWVYEIVFLLQVYTIFVLICFTTLIITVLPVIIVHMRGQYDMLATFIEKIGEKHLDSFGFQIYYTNIEINASYYVMMEKRCKDSSKQMFRRIRAYERSYLKQIIQFHQKLLMFQEKVGILFQLTLLSLGTASRNSGPQR</sequence>
<dbReference type="GO" id="GO:0007165">
    <property type="term" value="P:signal transduction"/>
    <property type="evidence" value="ECO:0007669"/>
    <property type="project" value="UniProtKB-KW"/>
</dbReference>
<organism evidence="10">
    <name type="scientific">Cacopsylla melanoneura</name>
    <dbReference type="NCBI Taxonomy" id="428564"/>
    <lineage>
        <taxon>Eukaryota</taxon>
        <taxon>Metazoa</taxon>
        <taxon>Ecdysozoa</taxon>
        <taxon>Arthropoda</taxon>
        <taxon>Hexapoda</taxon>
        <taxon>Insecta</taxon>
        <taxon>Pterygota</taxon>
        <taxon>Neoptera</taxon>
        <taxon>Paraneoptera</taxon>
        <taxon>Hemiptera</taxon>
        <taxon>Sternorrhyncha</taxon>
        <taxon>Psylloidea</taxon>
        <taxon>Psyllidae</taxon>
        <taxon>Psyllinae</taxon>
        <taxon>Cacopsylla</taxon>
    </lineage>
</organism>
<keyword evidence="3 9" id="KW-0812">Transmembrane</keyword>
<dbReference type="EMBL" id="HBUF01651409">
    <property type="protein sequence ID" value="CAG6787018.1"/>
    <property type="molecule type" value="Transcribed_RNA"/>
</dbReference>
<evidence type="ECO:0000256" key="9">
    <source>
        <dbReference type="SAM" id="Phobius"/>
    </source>
</evidence>
<reference evidence="10" key="1">
    <citation type="submission" date="2021-05" db="EMBL/GenBank/DDBJ databases">
        <authorList>
            <person name="Alioto T."/>
            <person name="Alioto T."/>
            <person name="Gomez Garrido J."/>
        </authorList>
    </citation>
    <scope>NUCLEOTIDE SEQUENCE</scope>
</reference>
<evidence type="ECO:0000256" key="5">
    <source>
        <dbReference type="ARBA" id="ARBA00022989"/>
    </source>
</evidence>
<keyword evidence="8" id="KW-0807">Transducer</keyword>
<protein>
    <recommendedName>
        <fullName evidence="11">Odorant receptor</fullName>
    </recommendedName>
</protein>
<keyword evidence="7" id="KW-0675">Receptor</keyword>
<proteinExistence type="predicted"/>
<keyword evidence="6 9" id="KW-0472">Membrane</keyword>
<evidence type="ECO:0008006" key="11">
    <source>
        <dbReference type="Google" id="ProtNLM"/>
    </source>
</evidence>
<dbReference type="AlphaFoldDB" id="A0A8D9FDP7"/>
<keyword evidence="2" id="KW-0716">Sensory transduction</keyword>
<evidence type="ECO:0000256" key="4">
    <source>
        <dbReference type="ARBA" id="ARBA00022725"/>
    </source>
</evidence>
<feature type="transmembrane region" description="Helical" evidence="9">
    <location>
        <begin position="194"/>
        <end position="221"/>
    </location>
</feature>
<keyword evidence="5 9" id="KW-1133">Transmembrane helix</keyword>
<dbReference type="InterPro" id="IPR004117">
    <property type="entry name" value="7tm6_olfct_rcpt"/>
</dbReference>
<evidence type="ECO:0000256" key="6">
    <source>
        <dbReference type="ARBA" id="ARBA00023136"/>
    </source>
</evidence>
<evidence type="ECO:0000313" key="10">
    <source>
        <dbReference type="EMBL" id="CAG6787018.1"/>
    </source>
</evidence>
<dbReference type="Pfam" id="PF02949">
    <property type="entry name" value="7tm_6"/>
    <property type="match status" value="1"/>
</dbReference>
<feature type="transmembrane region" description="Helical" evidence="9">
    <location>
        <begin position="45"/>
        <end position="64"/>
    </location>
</feature>
<evidence type="ECO:0000256" key="2">
    <source>
        <dbReference type="ARBA" id="ARBA00022606"/>
    </source>
</evidence>
<accession>A0A8D9FDP7</accession>
<evidence type="ECO:0000256" key="8">
    <source>
        <dbReference type="ARBA" id="ARBA00023224"/>
    </source>
</evidence>
<feature type="transmembrane region" description="Helical" evidence="9">
    <location>
        <begin position="130"/>
        <end position="148"/>
    </location>
</feature>
<evidence type="ECO:0000256" key="3">
    <source>
        <dbReference type="ARBA" id="ARBA00022692"/>
    </source>
</evidence>
<comment type="subcellular location">
    <subcellularLocation>
        <location evidence="1">Membrane</location>
        <topology evidence="1">Multi-pass membrane protein</topology>
    </subcellularLocation>
</comment>
<dbReference type="GO" id="GO:0016020">
    <property type="term" value="C:membrane"/>
    <property type="evidence" value="ECO:0007669"/>
    <property type="project" value="UniProtKB-SubCell"/>
</dbReference>
<keyword evidence="4" id="KW-0552">Olfaction</keyword>
<dbReference type="GO" id="GO:0004984">
    <property type="term" value="F:olfactory receptor activity"/>
    <property type="evidence" value="ECO:0007669"/>
    <property type="project" value="InterPro"/>
</dbReference>
<feature type="transmembrane region" description="Helical" evidence="9">
    <location>
        <begin position="84"/>
        <end position="109"/>
    </location>
</feature>